<organism evidence="1 2">
    <name type="scientific">Halonotius pteroides</name>
    <dbReference type="NCBI Taxonomy" id="268735"/>
    <lineage>
        <taxon>Archaea</taxon>
        <taxon>Methanobacteriati</taxon>
        <taxon>Methanobacteriota</taxon>
        <taxon>Stenosarchaea group</taxon>
        <taxon>Halobacteria</taxon>
        <taxon>Halobacteriales</taxon>
        <taxon>Haloferacaceae</taxon>
        <taxon>Halonotius</taxon>
    </lineage>
</organism>
<dbReference type="AlphaFoldDB" id="A0A3A6PZ06"/>
<dbReference type="EMBL" id="QMDW01000033">
    <property type="protein sequence ID" value="RJX47780.1"/>
    <property type="molecule type" value="Genomic_DNA"/>
</dbReference>
<dbReference type="RefSeq" id="WP_120086329.1">
    <property type="nucleotide sequence ID" value="NZ_QMDW01000033.1"/>
</dbReference>
<evidence type="ECO:0000313" key="2">
    <source>
        <dbReference type="Proteomes" id="UP000281564"/>
    </source>
</evidence>
<gene>
    <name evidence="1" type="ORF">DP106_14055</name>
</gene>
<sequence>MTTSSNDRYSESPTEAFERALATLLREFFANGTEIEGGWEVTSPSELVPDWRVDIEKTSGVVPPDNGGDFIDE</sequence>
<dbReference type="Proteomes" id="UP000281564">
    <property type="component" value="Unassembled WGS sequence"/>
</dbReference>
<dbReference type="OrthoDB" id="261339at2157"/>
<name>A0A3A6PZ06_9EURY</name>
<proteinExistence type="predicted"/>
<comment type="caution">
    <text evidence="1">The sequence shown here is derived from an EMBL/GenBank/DDBJ whole genome shotgun (WGS) entry which is preliminary data.</text>
</comment>
<protein>
    <submittedName>
        <fullName evidence="1">Uncharacterized protein</fullName>
    </submittedName>
</protein>
<evidence type="ECO:0000313" key="1">
    <source>
        <dbReference type="EMBL" id="RJX47780.1"/>
    </source>
</evidence>
<reference evidence="1 2" key="1">
    <citation type="submission" date="2018-06" db="EMBL/GenBank/DDBJ databases">
        <title>Halonotius sp. F13-13 a new haloarchaeeon isolated from a solar saltern from Isla Cristina, Huelva, Spain.</title>
        <authorList>
            <person name="Duran-Viseras A."/>
            <person name="Sanchez-Porro C."/>
            <person name="Ventosa A."/>
        </authorList>
    </citation>
    <scope>NUCLEOTIDE SEQUENCE [LARGE SCALE GENOMIC DNA]</scope>
    <source>
        <strain evidence="1 2">CECT 7525</strain>
    </source>
</reference>
<accession>A0A3A6PZ06</accession>
<keyword evidence="2" id="KW-1185">Reference proteome</keyword>